<evidence type="ECO:0000313" key="2">
    <source>
        <dbReference type="EMBL" id="VEU22137.1"/>
    </source>
</evidence>
<sequence>MSFFDRRKAQSDLTHPTTIHAIKSKTLEKEQVEKYVDGFLKEYEDIVNSTSGPNSSSDVGYYGPRATKISQLKRLQRELRGLPPLIMDEEPGSEVKQNKKIVFDDESIGETVSGTKTVFDDQPKYVEESEDSEDDEDSEEKEETAEKEVTEEKEVIEDDIAEKEPKEEEIVKESKKRKTDDSTKKHHKSKKGKKSKKED</sequence>
<feature type="compositionally biased region" description="Acidic residues" evidence="1">
    <location>
        <begin position="128"/>
        <end position="143"/>
    </location>
</feature>
<proteinExistence type="predicted"/>
<reference evidence="2 3" key="1">
    <citation type="submission" date="2018-12" db="EMBL/GenBank/DDBJ databases">
        <authorList>
            <person name="Tiukova I."/>
            <person name="Dainat J."/>
        </authorList>
    </citation>
    <scope>NUCLEOTIDE SEQUENCE [LARGE SCALE GENOMIC DNA]</scope>
</reference>
<dbReference type="InParanoid" id="A0A448YMM4"/>
<dbReference type="Gene3D" id="6.10.250.3390">
    <property type="match status" value="1"/>
</dbReference>
<keyword evidence="3" id="KW-1185">Reference proteome</keyword>
<feature type="compositionally biased region" description="Basic and acidic residues" evidence="1">
    <location>
        <begin position="162"/>
        <end position="183"/>
    </location>
</feature>
<dbReference type="EMBL" id="CAACVR010000018">
    <property type="protein sequence ID" value="VEU22137.1"/>
    <property type="molecule type" value="Genomic_DNA"/>
</dbReference>
<evidence type="ECO:0000313" key="3">
    <source>
        <dbReference type="Proteomes" id="UP000290900"/>
    </source>
</evidence>
<evidence type="ECO:0000256" key="1">
    <source>
        <dbReference type="SAM" id="MobiDB-lite"/>
    </source>
</evidence>
<feature type="compositionally biased region" description="Basic and acidic residues" evidence="1">
    <location>
        <begin position="144"/>
        <end position="153"/>
    </location>
</feature>
<feature type="compositionally biased region" description="Basic residues" evidence="1">
    <location>
        <begin position="184"/>
        <end position="199"/>
    </location>
</feature>
<name>A0A448YMM4_BRENA</name>
<dbReference type="Pfam" id="PF08203">
    <property type="entry name" value="RNA_polI_A14"/>
    <property type="match status" value="1"/>
</dbReference>
<dbReference type="InterPro" id="IPR013239">
    <property type="entry name" value="RNA_polI_Rpa14"/>
</dbReference>
<dbReference type="Proteomes" id="UP000290900">
    <property type="component" value="Unassembled WGS sequence"/>
</dbReference>
<dbReference type="OrthoDB" id="4093689at2759"/>
<feature type="region of interest" description="Disordered" evidence="1">
    <location>
        <begin position="82"/>
        <end position="199"/>
    </location>
</feature>
<accession>A0A448YMM4</accession>
<dbReference type="AlphaFoldDB" id="A0A448YMM4"/>
<organism evidence="2 3">
    <name type="scientific">Brettanomyces naardenensis</name>
    <name type="common">Yeast</name>
    <dbReference type="NCBI Taxonomy" id="13370"/>
    <lineage>
        <taxon>Eukaryota</taxon>
        <taxon>Fungi</taxon>
        <taxon>Dikarya</taxon>
        <taxon>Ascomycota</taxon>
        <taxon>Saccharomycotina</taxon>
        <taxon>Pichiomycetes</taxon>
        <taxon>Pichiales</taxon>
        <taxon>Pichiaceae</taxon>
        <taxon>Brettanomyces</taxon>
    </lineage>
</organism>
<gene>
    <name evidence="2" type="ORF">BRENAR_LOCUS2869</name>
</gene>
<dbReference type="STRING" id="13370.A0A448YMM4"/>
<protein>
    <submittedName>
        <fullName evidence="2">DEKNAAC103138</fullName>
    </submittedName>
</protein>
<feature type="compositionally biased region" description="Basic and acidic residues" evidence="1">
    <location>
        <begin position="118"/>
        <end position="127"/>
    </location>
</feature>